<dbReference type="GO" id="GO:0003677">
    <property type="term" value="F:DNA binding"/>
    <property type="evidence" value="ECO:0007669"/>
    <property type="project" value="InterPro"/>
</dbReference>
<dbReference type="RefSeq" id="WP_115253969.1">
    <property type="nucleotide sequence ID" value="NZ_UGQA01000001.1"/>
</dbReference>
<protein>
    <submittedName>
        <fullName evidence="2">Transposase DDE domain</fullName>
    </submittedName>
</protein>
<dbReference type="NCBIfam" id="NF033591">
    <property type="entry name" value="transpos_IS4_2"/>
    <property type="match status" value="1"/>
</dbReference>
<evidence type="ECO:0000313" key="3">
    <source>
        <dbReference type="Proteomes" id="UP000255193"/>
    </source>
</evidence>
<name>A0A378Q103_9GAMM</name>
<proteinExistence type="predicted"/>
<sequence>MPNLIRLETILAQNLKLHKAKINCISQMIIGLITAQSSNLKKIARHFPNTTQTDSNYRRIQRFLADTELDEHQIASLIYNLFGLDKVTLTIDRTNWKLGKSNINIFMLAAVHHGIAIPLYWTMLDKRGNSSTLERTELIEKFIHNFGKDKIVKILADREFVGKAWFNWFTTEHLKFAIRIKKDSKVFNSNGESVQIHTLFHNLSQQQTYHHDRTLMVDDCSVKVSAKLDSDNDYVIVATNDFDDDDAMATYAKRWQIETLFSCFKGRGFNLEDTHLTIRWCFKKYADIKHSHC</sequence>
<dbReference type="EMBL" id="UGQA01000001">
    <property type="protein sequence ID" value="STY94355.1"/>
    <property type="molecule type" value="Genomic_DNA"/>
</dbReference>
<dbReference type="InterPro" id="IPR002559">
    <property type="entry name" value="Transposase_11"/>
</dbReference>
<dbReference type="InterPro" id="IPR047658">
    <property type="entry name" value="IS4-like_transpos"/>
</dbReference>
<reference evidence="2 3" key="1">
    <citation type="submission" date="2018-06" db="EMBL/GenBank/DDBJ databases">
        <authorList>
            <consortium name="Pathogen Informatics"/>
            <person name="Doyle S."/>
        </authorList>
    </citation>
    <scope>NUCLEOTIDE SEQUENCE [LARGE SCALE GENOMIC DNA]</scope>
    <source>
        <strain evidence="2 3">NCTC11091</strain>
    </source>
</reference>
<dbReference type="SUPFAM" id="SSF53098">
    <property type="entry name" value="Ribonuclease H-like"/>
    <property type="match status" value="1"/>
</dbReference>
<dbReference type="InterPro" id="IPR012337">
    <property type="entry name" value="RNaseH-like_sf"/>
</dbReference>
<organism evidence="2 3">
    <name type="scientific">Faucicola atlantae</name>
    <dbReference type="NCBI Taxonomy" id="34059"/>
    <lineage>
        <taxon>Bacteria</taxon>
        <taxon>Pseudomonadati</taxon>
        <taxon>Pseudomonadota</taxon>
        <taxon>Gammaproteobacteria</taxon>
        <taxon>Moraxellales</taxon>
        <taxon>Moraxellaceae</taxon>
        <taxon>Faucicola</taxon>
    </lineage>
</organism>
<dbReference type="Pfam" id="PF01609">
    <property type="entry name" value="DDE_Tnp_1"/>
    <property type="match status" value="1"/>
</dbReference>
<dbReference type="GO" id="GO:0004803">
    <property type="term" value="F:transposase activity"/>
    <property type="evidence" value="ECO:0007669"/>
    <property type="project" value="InterPro"/>
</dbReference>
<evidence type="ECO:0000313" key="2">
    <source>
        <dbReference type="EMBL" id="STY94355.1"/>
    </source>
</evidence>
<evidence type="ECO:0000259" key="1">
    <source>
        <dbReference type="Pfam" id="PF01609"/>
    </source>
</evidence>
<gene>
    <name evidence="2" type="ORF">NCTC11091_00115</name>
</gene>
<accession>A0A378Q103</accession>
<feature type="domain" description="Transposase IS4-like" evidence="1">
    <location>
        <begin position="90"/>
        <end position="276"/>
    </location>
</feature>
<dbReference type="Proteomes" id="UP000255193">
    <property type="component" value="Unassembled WGS sequence"/>
</dbReference>
<dbReference type="AlphaFoldDB" id="A0A378Q103"/>
<dbReference type="GO" id="GO:0006313">
    <property type="term" value="P:DNA transposition"/>
    <property type="evidence" value="ECO:0007669"/>
    <property type="project" value="InterPro"/>
</dbReference>